<accession>A0A086JUU4</accession>
<comment type="caution">
    <text evidence="2">The sequence shown here is derived from an EMBL/GenBank/DDBJ whole genome shotgun (WGS) entry which is preliminary data.</text>
</comment>
<keyword evidence="1" id="KW-1133">Transmembrane helix</keyword>
<keyword evidence="1 2" id="KW-0812">Transmembrane</keyword>
<evidence type="ECO:0000256" key="1">
    <source>
        <dbReference type="SAM" id="Phobius"/>
    </source>
</evidence>
<name>A0A086JUU4_TOXGO</name>
<reference evidence="2 3" key="1">
    <citation type="submission" date="2014-02" db="EMBL/GenBank/DDBJ databases">
        <authorList>
            <person name="Sibley D."/>
            <person name="Venepally P."/>
            <person name="Karamycheva S."/>
            <person name="Hadjithomas M."/>
            <person name="Khan A."/>
            <person name="Brunk B."/>
            <person name="Roos D."/>
            <person name="Caler E."/>
            <person name="Lorenzi H."/>
        </authorList>
    </citation>
    <scope>NUCLEOTIDE SEQUENCE [LARGE SCALE GENOMIC DNA]</scope>
    <source>
        <strain evidence="2 3">GAB2-2007-GAL-DOM2</strain>
    </source>
</reference>
<dbReference type="OrthoDB" id="10511878at2759"/>
<proteinExistence type="predicted"/>
<organism evidence="2 3">
    <name type="scientific">Toxoplasma gondii GAB2-2007-GAL-DOM2</name>
    <dbReference type="NCBI Taxonomy" id="1130820"/>
    <lineage>
        <taxon>Eukaryota</taxon>
        <taxon>Sar</taxon>
        <taxon>Alveolata</taxon>
        <taxon>Apicomplexa</taxon>
        <taxon>Conoidasida</taxon>
        <taxon>Coccidia</taxon>
        <taxon>Eucoccidiorida</taxon>
        <taxon>Eimeriorina</taxon>
        <taxon>Sarcocystidae</taxon>
        <taxon>Toxoplasma</taxon>
    </lineage>
</organism>
<evidence type="ECO:0000313" key="2">
    <source>
        <dbReference type="EMBL" id="KFG35912.1"/>
    </source>
</evidence>
<feature type="transmembrane region" description="Helical" evidence="1">
    <location>
        <begin position="21"/>
        <end position="42"/>
    </location>
</feature>
<dbReference type="EMBL" id="AHZU02001137">
    <property type="protein sequence ID" value="KFG35912.1"/>
    <property type="molecule type" value="Genomic_DNA"/>
</dbReference>
<sequence>MDRYSCMCLLLLRERSLFATLLFLLSYWIPFFSLRVSPLQFFLTPFVSAVPFGPVRSYPRPLFVGFAVVPSSPVLPPFRFGLFGTLFTAMPRVVTLSLAGVVGSERSRFVVGTVCSGGSVGGTGNLTPKLFLGTSCLFISLF</sequence>
<gene>
    <name evidence="2" type="ORF">TGDOM2_214380</name>
</gene>
<keyword evidence="1" id="KW-0472">Membrane</keyword>
<dbReference type="Proteomes" id="UP000028837">
    <property type="component" value="Unassembled WGS sequence"/>
</dbReference>
<evidence type="ECO:0000313" key="3">
    <source>
        <dbReference type="Proteomes" id="UP000028837"/>
    </source>
</evidence>
<dbReference type="AlphaFoldDB" id="A0A086JUU4"/>
<dbReference type="VEuPathDB" id="ToxoDB:TGDOM2_214380"/>
<protein>
    <submittedName>
        <fullName evidence="2">Putative transmembrane protein</fullName>
    </submittedName>
</protein>